<name>A0AA35SFW8_GEOBA</name>
<keyword evidence="8" id="KW-0694">RNA-binding</keyword>
<dbReference type="InterPro" id="IPR004613">
    <property type="entry name" value="RNase_J"/>
</dbReference>
<dbReference type="SUPFAM" id="SSF56281">
    <property type="entry name" value="Metallo-hydrolase/oxidoreductase"/>
    <property type="match status" value="1"/>
</dbReference>
<evidence type="ECO:0000256" key="4">
    <source>
        <dbReference type="ARBA" id="ARBA00022759"/>
    </source>
</evidence>
<evidence type="ECO:0000256" key="5">
    <source>
        <dbReference type="ARBA" id="ARBA00022801"/>
    </source>
</evidence>
<dbReference type="PROSITE" id="PS01292">
    <property type="entry name" value="UPF0036"/>
    <property type="match status" value="1"/>
</dbReference>
<dbReference type="InterPro" id="IPR030854">
    <property type="entry name" value="RNase_J_bac"/>
</dbReference>
<dbReference type="GO" id="GO:0006396">
    <property type="term" value="P:RNA processing"/>
    <property type="evidence" value="ECO:0007669"/>
    <property type="project" value="InterPro"/>
</dbReference>
<dbReference type="GO" id="GO:0003723">
    <property type="term" value="F:RNA binding"/>
    <property type="evidence" value="ECO:0007669"/>
    <property type="project" value="UniProtKB-KW"/>
</dbReference>
<dbReference type="InterPro" id="IPR055132">
    <property type="entry name" value="RNase_J_b_CASP"/>
</dbReference>
<protein>
    <submittedName>
        <fullName evidence="10">Ribonuclease J1</fullName>
    </submittedName>
</protein>
<dbReference type="GO" id="GO:0004521">
    <property type="term" value="F:RNA endonuclease activity"/>
    <property type="evidence" value="ECO:0007669"/>
    <property type="project" value="InterPro"/>
</dbReference>
<accession>A0AA35SFW8</accession>
<evidence type="ECO:0000313" key="11">
    <source>
        <dbReference type="Proteomes" id="UP001174909"/>
    </source>
</evidence>
<dbReference type="CDD" id="cd07714">
    <property type="entry name" value="RNaseJ_MBL-fold"/>
    <property type="match status" value="1"/>
</dbReference>
<dbReference type="InterPro" id="IPR036866">
    <property type="entry name" value="RibonucZ/Hydroxyglut_hydro"/>
</dbReference>
<dbReference type="Proteomes" id="UP001174909">
    <property type="component" value="Unassembled WGS sequence"/>
</dbReference>
<dbReference type="PANTHER" id="PTHR43694">
    <property type="entry name" value="RIBONUCLEASE J"/>
    <property type="match status" value="1"/>
</dbReference>
<reference evidence="10" key="1">
    <citation type="submission" date="2023-03" db="EMBL/GenBank/DDBJ databases">
        <authorList>
            <person name="Steffen K."/>
            <person name="Cardenas P."/>
        </authorList>
    </citation>
    <scope>NUCLEOTIDE SEQUENCE</scope>
</reference>
<keyword evidence="5" id="KW-0378">Hydrolase</keyword>
<keyword evidence="3" id="KW-0479">Metal-binding</keyword>
<keyword evidence="6" id="KW-0862">Zinc</keyword>
<keyword evidence="1" id="KW-0963">Cytoplasm</keyword>
<keyword evidence="4" id="KW-0255">Endonuclease</keyword>
<dbReference type="Gene3D" id="3.10.20.580">
    <property type="match status" value="1"/>
</dbReference>
<dbReference type="GO" id="GO:0004534">
    <property type="term" value="F:5'-3' RNA exonuclease activity"/>
    <property type="evidence" value="ECO:0007669"/>
    <property type="project" value="InterPro"/>
</dbReference>
<gene>
    <name evidence="10" type="ORF">GBAR_LOCUS16672</name>
</gene>
<dbReference type="EMBL" id="CASHTH010002395">
    <property type="protein sequence ID" value="CAI8029340.1"/>
    <property type="molecule type" value="Genomic_DNA"/>
</dbReference>
<dbReference type="InterPro" id="IPR001279">
    <property type="entry name" value="Metallo-B-lactamas"/>
</dbReference>
<dbReference type="GO" id="GO:0008270">
    <property type="term" value="F:zinc ion binding"/>
    <property type="evidence" value="ECO:0007669"/>
    <property type="project" value="InterPro"/>
</dbReference>
<dbReference type="Gene3D" id="3.60.15.10">
    <property type="entry name" value="Ribonuclease Z/Hydroxyacylglutathione hydrolase-like"/>
    <property type="match status" value="1"/>
</dbReference>
<dbReference type="AlphaFoldDB" id="A0AA35SFW8"/>
<keyword evidence="2" id="KW-0540">Nuclease</keyword>
<evidence type="ECO:0000256" key="7">
    <source>
        <dbReference type="ARBA" id="ARBA00022839"/>
    </source>
</evidence>
<sequence>MMVYETENDIIVIDTGFMLPNADMPGVDLILPDIHYLVERKEKVRGILLTHGHEDHIGALFYVLRQLDVPVYGTQLTLAIASGRLREYNVLGKAQLNTVAPGDTVELGDFSAEFIHVTHSIPDTVSIALRTPVGVIVHTGDFKFDMTPVDGKMSDIQTLARLGSEGVHLLISDSTNAERSGQTPSERSIYGTIDNIFQKADQKLLLCTFSSSLHRIQQFINLANIHRRLVAVTGRSLINNVRIASELGYLNLNPDYLIDARDASTFKSHEVMILCTGSQGEPRSAMSLMALDNHPFLKVEHGDTVVMSARIIPGNEKAIGNVVNHLLRRGAKIYHERNANVHVSGHGASEDLKLMLNLLQPKFFMPVHGEYQNLMRHAELAESVGIPSENIKVAEDGELIRLTPETCKIFGREGRSGRVLVDGKPDIELEDIVLRDRIQLSEEGILVPIIVLHSDIKADTSGTDNGGSSENMPTGIGAVDEIIQTDLPPKTGLNAGQIEIISRGFVYMDKSEELIEEAKEITRRVVENLSDEQKHETQVVQDEIRSALRRFFSKQMQRTPLIFPVVMRV</sequence>
<evidence type="ECO:0000259" key="9">
    <source>
        <dbReference type="SMART" id="SM00849"/>
    </source>
</evidence>
<dbReference type="PIRSF" id="PIRSF004803">
    <property type="entry name" value="RnjA"/>
    <property type="match status" value="1"/>
</dbReference>
<evidence type="ECO:0000256" key="8">
    <source>
        <dbReference type="ARBA" id="ARBA00022884"/>
    </source>
</evidence>
<dbReference type="HAMAP" id="MF_01491">
    <property type="entry name" value="RNase_J_bact"/>
    <property type="match status" value="1"/>
</dbReference>
<organism evidence="10 11">
    <name type="scientific">Geodia barretti</name>
    <name type="common">Barrett's horny sponge</name>
    <dbReference type="NCBI Taxonomy" id="519541"/>
    <lineage>
        <taxon>Eukaryota</taxon>
        <taxon>Metazoa</taxon>
        <taxon>Porifera</taxon>
        <taxon>Demospongiae</taxon>
        <taxon>Heteroscleromorpha</taxon>
        <taxon>Tetractinellida</taxon>
        <taxon>Astrophorina</taxon>
        <taxon>Geodiidae</taxon>
        <taxon>Geodia</taxon>
    </lineage>
</organism>
<evidence type="ECO:0000256" key="3">
    <source>
        <dbReference type="ARBA" id="ARBA00022723"/>
    </source>
</evidence>
<keyword evidence="7" id="KW-0269">Exonuclease</keyword>
<dbReference type="Pfam" id="PF07521">
    <property type="entry name" value="RMMBL"/>
    <property type="match status" value="1"/>
</dbReference>
<feature type="domain" description="Metallo-beta-lactamase" evidence="9">
    <location>
        <begin position="1"/>
        <end position="193"/>
    </location>
</feature>
<evidence type="ECO:0000256" key="2">
    <source>
        <dbReference type="ARBA" id="ARBA00022722"/>
    </source>
</evidence>
<dbReference type="InterPro" id="IPR001587">
    <property type="entry name" value="RNase_J_CS"/>
</dbReference>
<dbReference type="Pfam" id="PF22505">
    <property type="entry name" value="RNase_J_b_CASP"/>
    <property type="match status" value="1"/>
</dbReference>
<evidence type="ECO:0000313" key="10">
    <source>
        <dbReference type="EMBL" id="CAI8029340.1"/>
    </source>
</evidence>
<dbReference type="InterPro" id="IPR042173">
    <property type="entry name" value="RNase_J_2"/>
</dbReference>
<dbReference type="Pfam" id="PF00753">
    <property type="entry name" value="Lactamase_B"/>
    <property type="match status" value="1"/>
</dbReference>
<dbReference type="InterPro" id="IPR041636">
    <property type="entry name" value="RNase_J_C"/>
</dbReference>
<keyword evidence="11" id="KW-1185">Reference proteome</keyword>
<dbReference type="InterPro" id="IPR011108">
    <property type="entry name" value="RMMBL"/>
</dbReference>
<dbReference type="Pfam" id="PF17770">
    <property type="entry name" value="RNase_J_C"/>
    <property type="match status" value="1"/>
</dbReference>
<dbReference type="SMART" id="SM00849">
    <property type="entry name" value="Lactamase_B"/>
    <property type="match status" value="1"/>
</dbReference>
<dbReference type="Gene3D" id="3.40.50.10710">
    <property type="entry name" value="Metallo-hydrolase/oxidoreductase"/>
    <property type="match status" value="1"/>
</dbReference>
<comment type="caution">
    <text evidence="10">The sequence shown here is derived from an EMBL/GenBank/DDBJ whole genome shotgun (WGS) entry which is preliminary data.</text>
</comment>
<evidence type="ECO:0000256" key="1">
    <source>
        <dbReference type="ARBA" id="ARBA00022490"/>
    </source>
</evidence>
<proteinExistence type="inferred from homology"/>
<evidence type="ECO:0000256" key="6">
    <source>
        <dbReference type="ARBA" id="ARBA00022833"/>
    </source>
</evidence>
<dbReference type="PANTHER" id="PTHR43694:SF1">
    <property type="entry name" value="RIBONUCLEASE J"/>
    <property type="match status" value="1"/>
</dbReference>
<dbReference type="NCBIfam" id="TIGR00649">
    <property type="entry name" value="MG423"/>
    <property type="match status" value="1"/>
</dbReference>